<dbReference type="Gene3D" id="2.120.10.30">
    <property type="entry name" value="TolB, C-terminal domain"/>
    <property type="match status" value="1"/>
</dbReference>
<name>A0ABN3HSU3_9ACTN</name>
<sequence>MRARTRLTALLVAVATASALTACGQSDDGSAQNVPTVTPATPAESPADAARPAGAVVAADAARAVVAGHGQQSRVALLSNDGRTVQIFTDPGAPGAPAPTSVPVPGLAALTASGDGFVGAGESGIVRIDPAGSVTVTKADLPGALSVATTEDGRTLVGTDRGHVLVLDRDGQQQRDIGGFVRVDDITVAPATAGDRAGQVVVLDRAQSAVTPVDIDSGELKAALRAGDGATTSIVDRYGRVLVAGTRNNEVYAFYGQPIVMRMRAPVADSPYALAFDNRRNLLWVSSTATNEIAAYDVSTGEVIEKHRFASVPQVTSMDVDPVSGSLLAASGRDGSLQVIAADAVR</sequence>
<evidence type="ECO:0000256" key="2">
    <source>
        <dbReference type="SAM" id="SignalP"/>
    </source>
</evidence>
<dbReference type="InterPro" id="IPR011042">
    <property type="entry name" value="6-blade_b-propeller_TolB-like"/>
</dbReference>
<dbReference type="InterPro" id="IPR011047">
    <property type="entry name" value="Quinoprotein_ADH-like_sf"/>
</dbReference>
<dbReference type="RefSeq" id="WP_062367487.1">
    <property type="nucleotide sequence ID" value="NZ_BAAARB010000017.1"/>
</dbReference>
<comment type="caution">
    <text evidence="3">The sequence shown here is derived from an EMBL/GenBank/DDBJ whole genome shotgun (WGS) entry which is preliminary data.</text>
</comment>
<evidence type="ECO:0000256" key="1">
    <source>
        <dbReference type="SAM" id="MobiDB-lite"/>
    </source>
</evidence>
<keyword evidence="2" id="KW-0732">Signal</keyword>
<evidence type="ECO:0008006" key="5">
    <source>
        <dbReference type="Google" id="ProtNLM"/>
    </source>
</evidence>
<dbReference type="SUPFAM" id="SSF50998">
    <property type="entry name" value="Quinoprotein alcohol dehydrogenase-like"/>
    <property type="match status" value="1"/>
</dbReference>
<organism evidence="3 4">
    <name type="scientific">Gordonia cholesterolivorans</name>
    <dbReference type="NCBI Taxonomy" id="559625"/>
    <lineage>
        <taxon>Bacteria</taxon>
        <taxon>Bacillati</taxon>
        <taxon>Actinomycetota</taxon>
        <taxon>Actinomycetes</taxon>
        <taxon>Mycobacteriales</taxon>
        <taxon>Gordoniaceae</taxon>
        <taxon>Gordonia</taxon>
    </lineage>
</organism>
<dbReference type="Gene3D" id="2.130.10.10">
    <property type="entry name" value="YVTN repeat-like/Quinoprotein amine dehydrogenase"/>
    <property type="match status" value="1"/>
</dbReference>
<proteinExistence type="predicted"/>
<dbReference type="EMBL" id="BAAARB010000017">
    <property type="protein sequence ID" value="GAA2387246.1"/>
    <property type="molecule type" value="Genomic_DNA"/>
</dbReference>
<reference evidence="3 4" key="1">
    <citation type="journal article" date="2019" name="Int. J. Syst. Evol. Microbiol.">
        <title>The Global Catalogue of Microorganisms (GCM) 10K type strain sequencing project: providing services to taxonomists for standard genome sequencing and annotation.</title>
        <authorList>
            <consortium name="The Broad Institute Genomics Platform"/>
            <consortium name="The Broad Institute Genome Sequencing Center for Infectious Disease"/>
            <person name="Wu L."/>
            <person name="Ma J."/>
        </authorList>
    </citation>
    <scope>NUCLEOTIDE SEQUENCE [LARGE SCALE GENOMIC DNA]</scope>
    <source>
        <strain evidence="3 4">JCM 16227</strain>
    </source>
</reference>
<feature type="compositionally biased region" description="Polar residues" evidence="1">
    <location>
        <begin position="24"/>
        <end position="39"/>
    </location>
</feature>
<dbReference type="InterPro" id="IPR015943">
    <property type="entry name" value="WD40/YVTN_repeat-like_dom_sf"/>
</dbReference>
<keyword evidence="4" id="KW-1185">Reference proteome</keyword>
<dbReference type="PROSITE" id="PS51257">
    <property type="entry name" value="PROKAR_LIPOPROTEIN"/>
    <property type="match status" value="1"/>
</dbReference>
<dbReference type="Proteomes" id="UP001501170">
    <property type="component" value="Unassembled WGS sequence"/>
</dbReference>
<evidence type="ECO:0000313" key="3">
    <source>
        <dbReference type="EMBL" id="GAA2387246.1"/>
    </source>
</evidence>
<feature type="region of interest" description="Disordered" evidence="1">
    <location>
        <begin position="24"/>
        <end position="49"/>
    </location>
</feature>
<protein>
    <recommendedName>
        <fullName evidence="5">Lipoprotein</fullName>
    </recommendedName>
</protein>
<feature type="signal peptide" evidence="2">
    <location>
        <begin position="1"/>
        <end position="22"/>
    </location>
</feature>
<feature type="chain" id="PRO_5046767148" description="Lipoprotein" evidence="2">
    <location>
        <begin position="23"/>
        <end position="346"/>
    </location>
</feature>
<gene>
    <name evidence="3" type="ORF">GCM10009855_29200</name>
</gene>
<accession>A0ABN3HSU3</accession>
<evidence type="ECO:0000313" key="4">
    <source>
        <dbReference type="Proteomes" id="UP001501170"/>
    </source>
</evidence>